<reference evidence="2" key="1">
    <citation type="submission" date="2016-12" db="EMBL/GenBank/DDBJ databases">
        <authorList>
            <person name="Brunel B."/>
        </authorList>
    </citation>
    <scope>NUCLEOTIDE SEQUENCE [LARGE SCALE GENOMIC DNA]</scope>
</reference>
<gene>
    <name evidence="1" type="ORF">BQ8482_20326</name>
</gene>
<dbReference type="EMBL" id="FUIG01000026">
    <property type="protein sequence ID" value="SJM31711.1"/>
    <property type="molecule type" value="Genomic_DNA"/>
</dbReference>
<sequence length="100" mass="10853">MGRGREPVTPASLEMLGPKLLSRLPLPSKDRPMAHIGVAAFHRCFAGWRGLADWIAANDDFRTAVTASHDGLLCDDPMAFVRQVCTLPAATRLKRPAQSA</sequence>
<name>A0A2P9AKS3_9HYPH</name>
<protein>
    <submittedName>
        <fullName evidence="1">Uncharacterized protein</fullName>
    </submittedName>
</protein>
<organism evidence="1 2">
    <name type="scientific">Mesorhizobium delmotii</name>
    <dbReference type="NCBI Taxonomy" id="1631247"/>
    <lineage>
        <taxon>Bacteria</taxon>
        <taxon>Pseudomonadati</taxon>
        <taxon>Pseudomonadota</taxon>
        <taxon>Alphaproteobacteria</taxon>
        <taxon>Hyphomicrobiales</taxon>
        <taxon>Phyllobacteriaceae</taxon>
        <taxon>Mesorhizobium</taxon>
    </lineage>
</organism>
<evidence type="ECO:0000313" key="2">
    <source>
        <dbReference type="Proteomes" id="UP000245698"/>
    </source>
</evidence>
<proteinExistence type="predicted"/>
<dbReference type="Proteomes" id="UP000245698">
    <property type="component" value="Unassembled WGS sequence"/>
</dbReference>
<evidence type="ECO:0000313" key="1">
    <source>
        <dbReference type="EMBL" id="SJM31711.1"/>
    </source>
</evidence>
<keyword evidence="2" id="KW-1185">Reference proteome</keyword>
<dbReference type="AlphaFoldDB" id="A0A2P9AKS3"/>
<accession>A0A2P9AKS3</accession>